<feature type="coiled-coil region" evidence="1">
    <location>
        <begin position="97"/>
        <end position="162"/>
    </location>
</feature>
<dbReference type="AlphaFoldDB" id="A0A9Q0H5G1"/>
<organism evidence="2 3">
    <name type="scientific">Protea cynaroides</name>
    <dbReference type="NCBI Taxonomy" id="273540"/>
    <lineage>
        <taxon>Eukaryota</taxon>
        <taxon>Viridiplantae</taxon>
        <taxon>Streptophyta</taxon>
        <taxon>Embryophyta</taxon>
        <taxon>Tracheophyta</taxon>
        <taxon>Spermatophyta</taxon>
        <taxon>Magnoliopsida</taxon>
        <taxon>Proteales</taxon>
        <taxon>Proteaceae</taxon>
        <taxon>Protea</taxon>
    </lineage>
</organism>
<sequence length="178" mass="20250">MNTSLNKGIVLGSLTRTASASSEGTKNFDSVGPLGDLPITVAGTRGVNLQFPNNTLYTDLVVHDDFGHCELTNLMVERVEAWDVERSSLVQQCEFMAQDLKKERENTIAEKRKVFEEREKVIKEKERADKEKKRVEEVKEEVGNLKEEKSSLEIKLKEAKDSVQIKVNDVFIEYRDSD</sequence>
<evidence type="ECO:0000313" key="2">
    <source>
        <dbReference type="EMBL" id="KAJ4959549.1"/>
    </source>
</evidence>
<evidence type="ECO:0000256" key="1">
    <source>
        <dbReference type="SAM" id="Coils"/>
    </source>
</evidence>
<proteinExistence type="predicted"/>
<gene>
    <name evidence="2" type="ORF">NE237_026660</name>
</gene>
<accession>A0A9Q0H5G1</accession>
<protein>
    <submittedName>
        <fullName evidence="2">Uncharacterized protein</fullName>
    </submittedName>
</protein>
<keyword evidence="3" id="KW-1185">Reference proteome</keyword>
<comment type="caution">
    <text evidence="2">The sequence shown here is derived from an EMBL/GenBank/DDBJ whole genome shotgun (WGS) entry which is preliminary data.</text>
</comment>
<dbReference type="Proteomes" id="UP001141806">
    <property type="component" value="Unassembled WGS sequence"/>
</dbReference>
<dbReference type="EMBL" id="JAMYWD010000010">
    <property type="protein sequence ID" value="KAJ4959549.1"/>
    <property type="molecule type" value="Genomic_DNA"/>
</dbReference>
<evidence type="ECO:0000313" key="3">
    <source>
        <dbReference type="Proteomes" id="UP001141806"/>
    </source>
</evidence>
<name>A0A9Q0H5G1_9MAGN</name>
<reference evidence="2" key="1">
    <citation type="journal article" date="2023" name="Plant J.">
        <title>The genome of the king protea, Protea cynaroides.</title>
        <authorList>
            <person name="Chang J."/>
            <person name="Duong T.A."/>
            <person name="Schoeman C."/>
            <person name="Ma X."/>
            <person name="Roodt D."/>
            <person name="Barker N."/>
            <person name="Li Z."/>
            <person name="Van de Peer Y."/>
            <person name="Mizrachi E."/>
        </authorList>
    </citation>
    <scope>NUCLEOTIDE SEQUENCE</scope>
    <source>
        <tissue evidence="2">Young leaves</tissue>
    </source>
</reference>
<keyword evidence="1" id="KW-0175">Coiled coil</keyword>